<dbReference type="SUPFAM" id="SSF53300">
    <property type="entry name" value="vWA-like"/>
    <property type="match status" value="1"/>
</dbReference>
<name>A0AAV4VV07_9ARAC</name>
<dbReference type="Proteomes" id="UP001054837">
    <property type="component" value="Unassembled WGS sequence"/>
</dbReference>
<sequence>MQQLALNMTKVPKSKSIEFNKVLSSKVDFPWYLSTSWAKEGQDKNDLYDCCTLSWYVQATASAKNIVILVDSSGSMTGIRKEIARNVVTDIVSTLTEDDFVTVLSFSDEENIWEFMKHMKKLRQLTLPILH</sequence>
<dbReference type="Pfam" id="PF13519">
    <property type="entry name" value="VWA_2"/>
    <property type="match status" value="1"/>
</dbReference>
<protein>
    <recommendedName>
        <fullName evidence="1">VWFA domain-containing protein</fullName>
    </recommendedName>
</protein>
<dbReference type="PROSITE" id="PS50234">
    <property type="entry name" value="VWFA"/>
    <property type="match status" value="1"/>
</dbReference>
<dbReference type="Gene3D" id="3.40.50.410">
    <property type="entry name" value="von Willebrand factor, type A domain"/>
    <property type="match status" value="1"/>
</dbReference>
<dbReference type="AlphaFoldDB" id="A0AAV4VV07"/>
<reference evidence="3 4" key="1">
    <citation type="submission" date="2021-06" db="EMBL/GenBank/DDBJ databases">
        <title>Caerostris darwini draft genome.</title>
        <authorList>
            <person name="Kono N."/>
            <person name="Arakawa K."/>
        </authorList>
    </citation>
    <scope>NUCLEOTIDE SEQUENCE [LARGE SCALE GENOMIC DNA]</scope>
</reference>
<evidence type="ECO:0000259" key="1">
    <source>
        <dbReference type="PROSITE" id="PS50234"/>
    </source>
</evidence>
<dbReference type="InterPro" id="IPR051173">
    <property type="entry name" value="Ca_channel_alpha-2/delta"/>
</dbReference>
<proteinExistence type="predicted"/>
<dbReference type="InterPro" id="IPR002035">
    <property type="entry name" value="VWF_A"/>
</dbReference>
<comment type="caution">
    <text evidence="3">The sequence shown here is derived from an EMBL/GenBank/DDBJ whole genome shotgun (WGS) entry which is preliminary data.</text>
</comment>
<dbReference type="EMBL" id="BPLQ01013673">
    <property type="protein sequence ID" value="GIY73958.1"/>
    <property type="molecule type" value="Genomic_DNA"/>
</dbReference>
<accession>A0AAV4VV07</accession>
<evidence type="ECO:0000313" key="4">
    <source>
        <dbReference type="Proteomes" id="UP001054837"/>
    </source>
</evidence>
<dbReference type="GO" id="GO:0005245">
    <property type="term" value="F:voltage-gated calcium channel activity"/>
    <property type="evidence" value="ECO:0007669"/>
    <property type="project" value="TreeGrafter"/>
</dbReference>
<dbReference type="InterPro" id="IPR036465">
    <property type="entry name" value="vWFA_dom_sf"/>
</dbReference>
<organism evidence="3 4">
    <name type="scientific">Caerostris darwini</name>
    <dbReference type="NCBI Taxonomy" id="1538125"/>
    <lineage>
        <taxon>Eukaryota</taxon>
        <taxon>Metazoa</taxon>
        <taxon>Ecdysozoa</taxon>
        <taxon>Arthropoda</taxon>
        <taxon>Chelicerata</taxon>
        <taxon>Arachnida</taxon>
        <taxon>Araneae</taxon>
        <taxon>Araneomorphae</taxon>
        <taxon>Entelegynae</taxon>
        <taxon>Araneoidea</taxon>
        <taxon>Araneidae</taxon>
        <taxon>Caerostris</taxon>
    </lineage>
</organism>
<keyword evidence="4" id="KW-1185">Reference proteome</keyword>
<gene>
    <name evidence="2" type="primary">CACNA2D3_2</name>
    <name evidence="3" type="ORF">CDAR_397781</name>
    <name evidence="2" type="ORF">CDAR_487401</name>
</gene>
<evidence type="ECO:0000313" key="3">
    <source>
        <dbReference type="EMBL" id="GIY73958.1"/>
    </source>
</evidence>
<evidence type="ECO:0000313" key="2">
    <source>
        <dbReference type="EMBL" id="GIY29815.1"/>
    </source>
</evidence>
<dbReference type="EMBL" id="BPLQ01007398">
    <property type="protein sequence ID" value="GIY29815.1"/>
    <property type="molecule type" value="Genomic_DNA"/>
</dbReference>
<feature type="domain" description="VWFA" evidence="1">
    <location>
        <begin position="65"/>
        <end position="109"/>
    </location>
</feature>
<dbReference type="PANTHER" id="PTHR10166">
    <property type="entry name" value="VOLTAGE-DEPENDENT CALCIUM CHANNEL SUBUNIT ALPHA-2/DELTA-RELATED"/>
    <property type="match status" value="1"/>
</dbReference>
<dbReference type="GO" id="GO:0005891">
    <property type="term" value="C:voltage-gated calcium channel complex"/>
    <property type="evidence" value="ECO:0007669"/>
    <property type="project" value="TreeGrafter"/>
</dbReference>
<dbReference type="PANTHER" id="PTHR10166:SF37">
    <property type="entry name" value="STOLID, ISOFORM H"/>
    <property type="match status" value="1"/>
</dbReference>